<proteinExistence type="inferred from homology"/>
<evidence type="ECO:0000256" key="3">
    <source>
        <dbReference type="ARBA" id="ARBA00022448"/>
    </source>
</evidence>
<dbReference type="InterPro" id="IPR035906">
    <property type="entry name" value="MetI-like_sf"/>
</dbReference>
<name>A0A7X1I2L9_9ACTN</name>
<dbReference type="GO" id="GO:0005886">
    <property type="term" value="C:plasma membrane"/>
    <property type="evidence" value="ECO:0007669"/>
    <property type="project" value="UniProtKB-SubCell"/>
</dbReference>
<evidence type="ECO:0000256" key="5">
    <source>
        <dbReference type="ARBA" id="ARBA00022692"/>
    </source>
</evidence>
<dbReference type="InterPro" id="IPR000515">
    <property type="entry name" value="MetI-like"/>
</dbReference>
<feature type="transmembrane region" description="Helical" evidence="8">
    <location>
        <begin position="124"/>
        <end position="148"/>
    </location>
</feature>
<sequence length="282" mass="30369">MTTQTVTLGEDALATPRPDTVRRRPRRRPALPLYTWLVLAWLLLPIAVMVLFGFNDTHSKVNFTWQGFTLTWYRHLFAIPNLTAALVNSLTIALVVAVAATLLGTPIGLALGRYRFRGRGSVDLLLFAAIAAPEIALGAALLSLFIVLGVPRGYGTVVIAHVAFCVPYVAITVRARMAGHDPTLEEAARDLGAGPWTAFRLVTLPMLLPGVVSGALLCFALSIDDYVVTSFNAGRTVTFPLWVYSASRTGVPPQVNVMGTLIFLGGLVVAAANVLFSRRRAS</sequence>
<dbReference type="Pfam" id="PF00528">
    <property type="entry name" value="BPD_transp_1"/>
    <property type="match status" value="1"/>
</dbReference>
<dbReference type="PANTHER" id="PTHR43848">
    <property type="entry name" value="PUTRESCINE TRANSPORT SYSTEM PERMEASE PROTEIN POTI"/>
    <property type="match status" value="1"/>
</dbReference>
<evidence type="ECO:0000256" key="7">
    <source>
        <dbReference type="ARBA" id="ARBA00023136"/>
    </source>
</evidence>
<reference evidence="10 11" key="1">
    <citation type="submission" date="2020-08" db="EMBL/GenBank/DDBJ databases">
        <title>Whole-Genome Sequence of French Clinical Streptomyces mexicanus Strain Q0842.</title>
        <authorList>
            <person name="Boxberger M."/>
            <person name="La Scola B."/>
        </authorList>
    </citation>
    <scope>NUCLEOTIDE SEQUENCE [LARGE SCALE GENOMIC DNA]</scope>
    <source>
        <strain evidence="10 11">Marseille-Q0842</strain>
    </source>
</reference>
<evidence type="ECO:0000313" key="11">
    <source>
        <dbReference type="Proteomes" id="UP000517694"/>
    </source>
</evidence>
<protein>
    <submittedName>
        <fullName evidence="10">ABC transporter permease</fullName>
    </submittedName>
</protein>
<dbReference type="PROSITE" id="PS50928">
    <property type="entry name" value="ABC_TM1"/>
    <property type="match status" value="1"/>
</dbReference>
<feature type="transmembrane region" description="Helical" evidence="8">
    <location>
        <begin position="198"/>
        <end position="223"/>
    </location>
</feature>
<feature type="transmembrane region" description="Helical" evidence="8">
    <location>
        <begin position="90"/>
        <end position="112"/>
    </location>
</feature>
<keyword evidence="7 8" id="KW-0472">Membrane</keyword>
<accession>A0A7X1I2L9</accession>
<keyword evidence="11" id="KW-1185">Reference proteome</keyword>
<evidence type="ECO:0000256" key="6">
    <source>
        <dbReference type="ARBA" id="ARBA00022989"/>
    </source>
</evidence>
<evidence type="ECO:0000259" key="9">
    <source>
        <dbReference type="PROSITE" id="PS50928"/>
    </source>
</evidence>
<comment type="caution">
    <text evidence="10">The sequence shown here is derived from an EMBL/GenBank/DDBJ whole genome shotgun (WGS) entry which is preliminary data.</text>
</comment>
<feature type="transmembrane region" description="Helical" evidence="8">
    <location>
        <begin position="154"/>
        <end position="177"/>
    </location>
</feature>
<dbReference type="GO" id="GO:0055085">
    <property type="term" value="P:transmembrane transport"/>
    <property type="evidence" value="ECO:0007669"/>
    <property type="project" value="InterPro"/>
</dbReference>
<keyword evidence="4" id="KW-1003">Cell membrane</keyword>
<evidence type="ECO:0000313" key="10">
    <source>
        <dbReference type="EMBL" id="MBC2867140.1"/>
    </source>
</evidence>
<feature type="domain" description="ABC transmembrane type-1" evidence="9">
    <location>
        <begin position="86"/>
        <end position="273"/>
    </location>
</feature>
<organism evidence="10 11">
    <name type="scientific">Streptomyces mexicanus</name>
    <dbReference type="NCBI Taxonomy" id="178566"/>
    <lineage>
        <taxon>Bacteria</taxon>
        <taxon>Bacillati</taxon>
        <taxon>Actinomycetota</taxon>
        <taxon>Actinomycetes</taxon>
        <taxon>Kitasatosporales</taxon>
        <taxon>Streptomycetaceae</taxon>
        <taxon>Streptomyces</taxon>
    </lineage>
</organism>
<dbReference type="OrthoDB" id="9810794at2"/>
<dbReference type="RefSeq" id="WP_159661904.1">
    <property type="nucleotide sequence ID" value="NZ_JACMHY010000007.1"/>
</dbReference>
<dbReference type="Proteomes" id="UP000517694">
    <property type="component" value="Unassembled WGS sequence"/>
</dbReference>
<keyword evidence="3 8" id="KW-0813">Transport</keyword>
<dbReference type="PANTHER" id="PTHR43848:SF2">
    <property type="entry name" value="PUTRESCINE TRANSPORT SYSTEM PERMEASE PROTEIN POTI"/>
    <property type="match status" value="1"/>
</dbReference>
<dbReference type="SUPFAM" id="SSF161098">
    <property type="entry name" value="MetI-like"/>
    <property type="match status" value="1"/>
</dbReference>
<feature type="transmembrane region" description="Helical" evidence="8">
    <location>
        <begin position="257"/>
        <end position="276"/>
    </location>
</feature>
<keyword evidence="5 8" id="KW-0812">Transmembrane</keyword>
<evidence type="ECO:0000256" key="2">
    <source>
        <dbReference type="ARBA" id="ARBA00007069"/>
    </source>
</evidence>
<comment type="similarity">
    <text evidence="2">Belongs to the binding-protein-dependent transport system permease family. CysTW subfamily.</text>
</comment>
<comment type="subcellular location">
    <subcellularLocation>
        <location evidence="1 8">Cell membrane</location>
        <topology evidence="1 8">Multi-pass membrane protein</topology>
    </subcellularLocation>
</comment>
<dbReference type="CDD" id="cd06261">
    <property type="entry name" value="TM_PBP2"/>
    <property type="match status" value="1"/>
</dbReference>
<dbReference type="Gene3D" id="1.10.3720.10">
    <property type="entry name" value="MetI-like"/>
    <property type="match status" value="1"/>
</dbReference>
<feature type="transmembrane region" description="Helical" evidence="8">
    <location>
        <begin position="33"/>
        <end position="54"/>
    </location>
</feature>
<dbReference type="EMBL" id="JACMHY010000007">
    <property type="protein sequence ID" value="MBC2867140.1"/>
    <property type="molecule type" value="Genomic_DNA"/>
</dbReference>
<evidence type="ECO:0000256" key="8">
    <source>
        <dbReference type="RuleBase" id="RU363032"/>
    </source>
</evidence>
<evidence type="ECO:0000256" key="4">
    <source>
        <dbReference type="ARBA" id="ARBA00022475"/>
    </source>
</evidence>
<gene>
    <name evidence="10" type="ORF">H1R13_19855</name>
</gene>
<evidence type="ECO:0000256" key="1">
    <source>
        <dbReference type="ARBA" id="ARBA00004651"/>
    </source>
</evidence>
<keyword evidence="6 8" id="KW-1133">Transmembrane helix</keyword>
<dbReference type="AlphaFoldDB" id="A0A7X1I2L9"/>
<dbReference type="InterPro" id="IPR051789">
    <property type="entry name" value="Bact_Polyamine_Transport"/>
</dbReference>